<dbReference type="OrthoDB" id="37179at35237"/>
<dbReference type="KEGG" id="vg:22111450"/>
<organism evidence="2 3">
    <name type="scientific">Escherichia phage 121Q</name>
    <dbReference type="NCBI Taxonomy" id="1555202"/>
    <lineage>
        <taxon>Viruses</taxon>
        <taxon>Duplodnaviria</taxon>
        <taxon>Heunggongvirae</taxon>
        <taxon>Uroviricota</taxon>
        <taxon>Caudoviricetes</taxon>
        <taxon>Asteriusvirus</taxon>
        <taxon>Asteriusvirus av121Q</taxon>
    </lineage>
</organism>
<gene>
    <name evidence="2" type="primary">410</name>
    <name evidence="2" type="ORF">PBI_121Q_410</name>
</gene>
<sequence>MAKKVNNFVQKHMNEFNKPQTHVDRKKEMKNGKVKHKSRFILD</sequence>
<evidence type="ECO:0000313" key="2">
    <source>
        <dbReference type="EMBL" id="AIT14300.1"/>
    </source>
</evidence>
<keyword evidence="3" id="KW-1185">Reference proteome</keyword>
<dbReference type="Pfam" id="PF23876">
    <property type="entry name" value="DUF7230"/>
    <property type="match status" value="1"/>
</dbReference>
<dbReference type="RefSeq" id="YP_009101997.1">
    <property type="nucleotide sequence ID" value="NC_025447.1"/>
</dbReference>
<feature type="compositionally biased region" description="Basic and acidic residues" evidence="1">
    <location>
        <begin position="21"/>
        <end position="31"/>
    </location>
</feature>
<accession>A0A097EY20</accession>
<evidence type="ECO:0000256" key="1">
    <source>
        <dbReference type="SAM" id="MobiDB-lite"/>
    </source>
</evidence>
<feature type="region of interest" description="Disordered" evidence="1">
    <location>
        <begin position="11"/>
        <end position="43"/>
    </location>
</feature>
<dbReference type="Proteomes" id="UP000029889">
    <property type="component" value="Segment"/>
</dbReference>
<dbReference type="GeneID" id="22111450"/>
<name>A0A097EY20_9CAUD</name>
<dbReference type="EMBL" id="KM507819">
    <property type="protein sequence ID" value="AIT14300.1"/>
    <property type="molecule type" value="Genomic_DNA"/>
</dbReference>
<reference evidence="2 3" key="1">
    <citation type="submission" date="2014-09" db="EMBL/GenBank/DDBJ databases">
        <authorList>
            <person name="Lapin J.S."/>
            <person name="Pope W.H."/>
            <person name="Hua J."/>
            <person name="Ford M.E."/>
            <person name="Conway J.F."/>
            <person name="Hatfull G.F."/>
            <person name="Hendrix R.W."/>
        </authorList>
    </citation>
    <scope>NUCLEOTIDE SEQUENCE [LARGE SCALE GENOMIC DNA]</scope>
</reference>
<protein>
    <submittedName>
        <fullName evidence="2">Uncharacterized protein</fullName>
    </submittedName>
</protein>
<dbReference type="InterPro" id="IPR055654">
    <property type="entry name" value="DUF7230"/>
</dbReference>
<feature type="compositionally biased region" description="Basic residues" evidence="1">
    <location>
        <begin position="32"/>
        <end position="43"/>
    </location>
</feature>
<proteinExistence type="predicted"/>
<evidence type="ECO:0000313" key="3">
    <source>
        <dbReference type="Proteomes" id="UP000029889"/>
    </source>
</evidence>